<feature type="compositionally biased region" description="Basic residues" evidence="8">
    <location>
        <begin position="115"/>
        <end position="174"/>
    </location>
</feature>
<proteinExistence type="inferred from homology"/>
<dbReference type="PRINTS" id="PR00624">
    <property type="entry name" value="HISTONEH5"/>
</dbReference>
<evidence type="ECO:0000256" key="5">
    <source>
        <dbReference type="ARBA" id="ARBA00023125"/>
    </source>
</evidence>
<dbReference type="PANTHER" id="PTHR11467:SF20">
    <property type="entry name" value="H15 DOMAIN-CONTAINING PROTEIN-RELATED"/>
    <property type="match status" value="1"/>
</dbReference>
<accession>A0A8I6S7E9</accession>
<dbReference type="GO" id="GO:0000786">
    <property type="term" value="C:nucleosome"/>
    <property type="evidence" value="ECO:0007669"/>
    <property type="project" value="InterPro"/>
</dbReference>
<reference evidence="10" key="1">
    <citation type="submission" date="2022-01" db="UniProtKB">
        <authorList>
            <consortium name="EnsemblMetazoa"/>
        </authorList>
    </citation>
    <scope>IDENTIFICATION</scope>
</reference>
<dbReference type="KEGG" id="clec:106672188"/>
<dbReference type="GO" id="GO:0030261">
    <property type="term" value="P:chromosome condensation"/>
    <property type="evidence" value="ECO:0007669"/>
    <property type="project" value="TreeGrafter"/>
</dbReference>
<dbReference type="Gene3D" id="1.10.10.10">
    <property type="entry name" value="Winged helix-like DNA-binding domain superfamily/Winged helix DNA-binding domain"/>
    <property type="match status" value="1"/>
</dbReference>
<evidence type="ECO:0000256" key="1">
    <source>
        <dbReference type="ARBA" id="ARBA00002809"/>
    </source>
</evidence>
<evidence type="ECO:0000256" key="3">
    <source>
        <dbReference type="ARBA" id="ARBA00004286"/>
    </source>
</evidence>
<dbReference type="OrthoDB" id="10069608at2759"/>
<dbReference type="OMA" id="QMICDAI"/>
<comment type="function">
    <text evidence="1">Histones H1 are necessary for the condensation of nucleosome chains into higher-order structures.</text>
</comment>
<keyword evidence="11" id="KW-1185">Reference proteome</keyword>
<gene>
    <name evidence="10" type="primary">106672188</name>
</gene>
<dbReference type="GO" id="GO:0030527">
    <property type="term" value="F:structural constituent of chromatin"/>
    <property type="evidence" value="ECO:0007669"/>
    <property type="project" value="InterPro"/>
</dbReference>
<evidence type="ECO:0000256" key="6">
    <source>
        <dbReference type="ARBA" id="ARBA00023242"/>
    </source>
</evidence>
<feature type="domain" description="H15" evidence="9">
    <location>
        <begin position="36"/>
        <end position="109"/>
    </location>
</feature>
<dbReference type="InterPro" id="IPR036390">
    <property type="entry name" value="WH_DNA-bd_sf"/>
</dbReference>
<dbReference type="FunFam" id="1.10.10.10:FF:000140">
    <property type="entry name" value="Histone H1.0"/>
    <property type="match status" value="1"/>
</dbReference>
<dbReference type="PROSITE" id="PS51504">
    <property type="entry name" value="H15"/>
    <property type="match status" value="1"/>
</dbReference>
<protein>
    <recommendedName>
        <fullName evidence="9">H15 domain-containing protein</fullName>
    </recommendedName>
</protein>
<dbReference type="InterPro" id="IPR005818">
    <property type="entry name" value="Histone_H1/H5_H15"/>
</dbReference>
<name>A0A8I6S7E9_CIMLE</name>
<keyword evidence="6 7" id="KW-0539">Nucleus</keyword>
<dbReference type="GO" id="GO:0045910">
    <property type="term" value="P:negative regulation of DNA recombination"/>
    <property type="evidence" value="ECO:0007669"/>
    <property type="project" value="TreeGrafter"/>
</dbReference>
<evidence type="ECO:0000256" key="7">
    <source>
        <dbReference type="RuleBase" id="RU003894"/>
    </source>
</evidence>
<dbReference type="GO" id="GO:0031492">
    <property type="term" value="F:nucleosomal DNA binding"/>
    <property type="evidence" value="ECO:0007669"/>
    <property type="project" value="TreeGrafter"/>
</dbReference>
<evidence type="ECO:0000313" key="11">
    <source>
        <dbReference type="Proteomes" id="UP000494040"/>
    </source>
</evidence>
<dbReference type="GO" id="GO:0003690">
    <property type="term" value="F:double-stranded DNA binding"/>
    <property type="evidence" value="ECO:0007669"/>
    <property type="project" value="TreeGrafter"/>
</dbReference>
<keyword evidence="4 7" id="KW-0158">Chromosome</keyword>
<sequence>MTETAVETPVVTSKKGVKVKATKKAAAKTGKPNVPSHPPTSQMVDSAIKNLNEKGGSSLRAVRKYIAAQYKVDTSKSTHIKKYLKSAVASGKLVQTKGTGVTGSFKFPSKDKPVKKPSSKPKKTTKSPAKKAVGKPKTVAKKVASKPKPKKLKVSTAKPTKKTASPKRKAPKRK</sequence>
<evidence type="ECO:0000313" key="10">
    <source>
        <dbReference type="EnsemblMetazoa" id="XP_014258880.1"/>
    </source>
</evidence>
<evidence type="ECO:0000256" key="4">
    <source>
        <dbReference type="ARBA" id="ARBA00022454"/>
    </source>
</evidence>
<dbReference type="PANTHER" id="PTHR11467">
    <property type="entry name" value="HISTONE H1"/>
    <property type="match status" value="1"/>
</dbReference>
<evidence type="ECO:0000256" key="2">
    <source>
        <dbReference type="ARBA" id="ARBA00004123"/>
    </source>
</evidence>
<dbReference type="SUPFAM" id="SSF46785">
    <property type="entry name" value="Winged helix' DNA-binding domain"/>
    <property type="match status" value="1"/>
</dbReference>
<evidence type="ECO:0000256" key="8">
    <source>
        <dbReference type="SAM" id="MobiDB-lite"/>
    </source>
</evidence>
<evidence type="ECO:0000259" key="9">
    <source>
        <dbReference type="PROSITE" id="PS51504"/>
    </source>
</evidence>
<comment type="similarity">
    <text evidence="7">Belongs to the histone H1/H5 family.</text>
</comment>
<dbReference type="SMART" id="SM00526">
    <property type="entry name" value="H15"/>
    <property type="match status" value="1"/>
</dbReference>
<dbReference type="CDD" id="cd00073">
    <property type="entry name" value="H15"/>
    <property type="match status" value="1"/>
</dbReference>
<dbReference type="EnsemblMetazoa" id="XM_014403394.2">
    <property type="protein sequence ID" value="XP_014258880.1"/>
    <property type="gene ID" value="LOC106672188"/>
</dbReference>
<feature type="region of interest" description="Disordered" evidence="8">
    <location>
        <begin position="22"/>
        <end position="43"/>
    </location>
</feature>
<dbReference type="AlphaFoldDB" id="A0A8I6S7E9"/>
<organism evidence="10 11">
    <name type="scientific">Cimex lectularius</name>
    <name type="common">Bed bug</name>
    <name type="synonym">Acanthia lectularia</name>
    <dbReference type="NCBI Taxonomy" id="79782"/>
    <lineage>
        <taxon>Eukaryota</taxon>
        <taxon>Metazoa</taxon>
        <taxon>Ecdysozoa</taxon>
        <taxon>Arthropoda</taxon>
        <taxon>Hexapoda</taxon>
        <taxon>Insecta</taxon>
        <taxon>Pterygota</taxon>
        <taxon>Neoptera</taxon>
        <taxon>Paraneoptera</taxon>
        <taxon>Hemiptera</taxon>
        <taxon>Heteroptera</taxon>
        <taxon>Panheteroptera</taxon>
        <taxon>Cimicomorpha</taxon>
        <taxon>Cimicidae</taxon>
        <taxon>Cimex</taxon>
    </lineage>
</organism>
<dbReference type="GO" id="GO:0006334">
    <property type="term" value="P:nucleosome assembly"/>
    <property type="evidence" value="ECO:0007669"/>
    <property type="project" value="InterPro"/>
</dbReference>
<dbReference type="InterPro" id="IPR005819">
    <property type="entry name" value="H1/H5"/>
</dbReference>
<dbReference type="GO" id="GO:0005634">
    <property type="term" value="C:nucleus"/>
    <property type="evidence" value="ECO:0007669"/>
    <property type="project" value="UniProtKB-SubCell"/>
</dbReference>
<dbReference type="InterPro" id="IPR036388">
    <property type="entry name" value="WH-like_DNA-bd_sf"/>
</dbReference>
<dbReference type="Pfam" id="PF00538">
    <property type="entry name" value="Linker_histone"/>
    <property type="match status" value="1"/>
</dbReference>
<dbReference type="Proteomes" id="UP000494040">
    <property type="component" value="Unassembled WGS sequence"/>
</dbReference>
<keyword evidence="5 7" id="KW-0238">DNA-binding</keyword>
<feature type="region of interest" description="Disordered" evidence="8">
    <location>
        <begin position="91"/>
        <end position="174"/>
    </location>
</feature>
<comment type="subcellular location">
    <subcellularLocation>
        <location evidence="3">Chromosome</location>
    </subcellularLocation>
    <subcellularLocation>
        <location evidence="2 7">Nucleus</location>
    </subcellularLocation>
</comment>